<reference evidence="1 2" key="1">
    <citation type="submission" date="2021-04" db="EMBL/GenBank/DDBJ databases">
        <authorList>
            <person name="Rodrigo-Torres L."/>
            <person name="Arahal R. D."/>
            <person name="Lucena T."/>
        </authorList>
    </citation>
    <scope>NUCLEOTIDE SEQUENCE [LARGE SCALE GENOMIC DNA]</scope>
    <source>
        <strain evidence="1 2">CECT 9623</strain>
    </source>
</reference>
<dbReference type="Pfam" id="PF13668">
    <property type="entry name" value="Ferritin_2"/>
    <property type="match status" value="1"/>
</dbReference>
<dbReference type="CDD" id="cd00657">
    <property type="entry name" value="Ferritin_like"/>
    <property type="match status" value="1"/>
</dbReference>
<proteinExistence type="predicted"/>
<keyword evidence="2" id="KW-1185">Reference proteome</keyword>
<organism evidence="1 2">
    <name type="scientific">Dyadobacter linearis</name>
    <dbReference type="NCBI Taxonomy" id="2823330"/>
    <lineage>
        <taxon>Bacteria</taxon>
        <taxon>Pseudomonadati</taxon>
        <taxon>Bacteroidota</taxon>
        <taxon>Cytophagia</taxon>
        <taxon>Cytophagales</taxon>
        <taxon>Spirosomataceae</taxon>
        <taxon>Dyadobacter</taxon>
    </lineage>
</organism>
<accession>A0ABN7R1V7</accession>
<gene>
    <name evidence="1" type="ORF">DYBT9623_00874</name>
</gene>
<dbReference type="SUPFAM" id="SSF47240">
    <property type="entry name" value="Ferritin-like"/>
    <property type="match status" value="1"/>
</dbReference>
<dbReference type="InterPro" id="IPR009078">
    <property type="entry name" value="Ferritin-like_SF"/>
</dbReference>
<evidence type="ECO:0008006" key="3">
    <source>
        <dbReference type="Google" id="ProtNLM"/>
    </source>
</evidence>
<protein>
    <recommendedName>
        <fullName evidence="3">Ferritin-like domain-containing protein</fullName>
    </recommendedName>
</protein>
<sequence length="231" mass="24595">MENNLLKNAGPMLEKVNRRYFLRSAGVAATTGAFIMGCTLDDHNIPGEEVVDLGVGDIGILNYAYALEQLEAAFYTQVIMTPYAGMSEEEKTILTDIMYHEIIHRQFFKAALGAAAIKGLTPNFGGIDFSSRGSVLGAAKLFEDTGVQAYNGAGNLIKDVNYLLIAGKIVSVEARHAAAIRDLLNPNSADFAGNDVVDTVNGFDKAIKPGVILPAVQPFVVNKISGSGLPS</sequence>
<name>A0ABN7R1V7_9BACT</name>
<evidence type="ECO:0000313" key="2">
    <source>
        <dbReference type="Proteomes" id="UP000679725"/>
    </source>
</evidence>
<dbReference type="EMBL" id="CAJRAU010000001">
    <property type="protein sequence ID" value="CAG5068145.1"/>
    <property type="molecule type" value="Genomic_DNA"/>
</dbReference>
<comment type="caution">
    <text evidence="1">The sequence shown here is derived from an EMBL/GenBank/DDBJ whole genome shotgun (WGS) entry which is preliminary data.</text>
</comment>
<dbReference type="Proteomes" id="UP000679725">
    <property type="component" value="Unassembled WGS sequence"/>
</dbReference>
<evidence type="ECO:0000313" key="1">
    <source>
        <dbReference type="EMBL" id="CAG5068145.1"/>
    </source>
</evidence>